<dbReference type="InterPro" id="IPR014718">
    <property type="entry name" value="GH-type_carb-bd"/>
</dbReference>
<dbReference type="SUPFAM" id="SSF81296">
    <property type="entry name" value="E set domains"/>
    <property type="match status" value="1"/>
</dbReference>
<dbReference type="PANTHER" id="PTHR30504">
    <property type="entry name" value="GLUCANS BIOSYNTHESIS PROTEIN"/>
    <property type="match status" value="1"/>
</dbReference>
<evidence type="ECO:0000256" key="4">
    <source>
        <dbReference type="ARBA" id="ARBA00022729"/>
    </source>
</evidence>
<dbReference type="InterPro" id="IPR013783">
    <property type="entry name" value="Ig-like_fold"/>
</dbReference>
<evidence type="ECO:0000256" key="5">
    <source>
        <dbReference type="ARBA" id="ARBA00022764"/>
    </source>
</evidence>
<feature type="chain" id="PRO_5002669061" evidence="6">
    <location>
        <begin position="26"/>
        <end position="528"/>
    </location>
</feature>
<dbReference type="PROSITE" id="PS51318">
    <property type="entry name" value="TAT"/>
    <property type="match status" value="1"/>
</dbReference>
<sequence>MQRRDLLKASAALALAGFSAPQLYAAGSAPAKLKTLGKAAPFDYAWLKGRARALAGQPYHFPSIEVPAAVKALDWDQYQSIAYRDDHALWGGDKLRFQTKFFHLGMYATQSVKIHELEDGKARELAYDPAMFNYGKSGLKGSDLPKDLGFAGFRVNFHTDLVRDVAAFLGASYFRAVGGDWQYGLSARGLAIDCGMERPEEFPRFTEFWLERPALQSGKLVVYALLDSPSIAGAYRFEIMPGATLLMDIDLALYPRKAIERMGIAPLTSMFLTAENDRRISNDWRPEIHDSDGLAMNTGKGEWIWRPLVNPEHLRFNAYVDESPRGFGLMQRDRNFDHYQDDGVFYERRPSLWVEPKSGWGKGSIQLVEIPTVDETFDNIVAFWNPEAKPQPGQELLFGYKLYWGSKMPALPQAATVTATRTGIGGVVGKKRTYFSWRFAVDFVGGDLALLGKNVKVEPVISATQGTIEITSARPLDDVKGYRAMFDLKIADNIQGAIDLRLYLSADGQTLSETWLYQWTPPAQRSFQ</sequence>
<comment type="subcellular location">
    <subcellularLocation>
        <location evidence="1">Periplasm</location>
    </subcellularLocation>
</comment>
<comment type="pathway">
    <text evidence="2">Glycan metabolism; osmoregulated periplasmic glucan (OPG) biosynthesis.</text>
</comment>
<dbReference type="Pfam" id="PF04349">
    <property type="entry name" value="MdoG"/>
    <property type="match status" value="1"/>
</dbReference>
<dbReference type="Gene3D" id="2.60.40.10">
    <property type="entry name" value="Immunoglobulins"/>
    <property type="match status" value="1"/>
</dbReference>
<dbReference type="GO" id="GO:0030246">
    <property type="term" value="F:carbohydrate binding"/>
    <property type="evidence" value="ECO:0007669"/>
    <property type="project" value="InterPro"/>
</dbReference>
<dbReference type="PANTHER" id="PTHR30504:SF3">
    <property type="entry name" value="GLUCANS BIOSYNTHESIS PROTEIN D"/>
    <property type="match status" value="1"/>
</dbReference>
<dbReference type="PIRSF" id="PIRSF006281">
    <property type="entry name" value="MdoG"/>
    <property type="match status" value="1"/>
</dbReference>
<keyword evidence="5" id="KW-0574">Periplasm</keyword>
<keyword evidence="4 6" id="KW-0732">Signal</keyword>
<dbReference type="AlphaFoldDB" id="A4G588"/>
<dbReference type="InterPro" id="IPR014756">
    <property type="entry name" value="Ig_E-set"/>
</dbReference>
<dbReference type="GO" id="GO:0051274">
    <property type="term" value="P:beta-glucan biosynthetic process"/>
    <property type="evidence" value="ECO:0007669"/>
    <property type="project" value="TreeGrafter"/>
</dbReference>
<dbReference type="eggNOG" id="COG3131">
    <property type="taxonomic scope" value="Bacteria"/>
</dbReference>
<dbReference type="InterPro" id="IPR014438">
    <property type="entry name" value="Glucan_biosyn_MdoG/MdoD"/>
</dbReference>
<dbReference type="InterPro" id="IPR007444">
    <property type="entry name" value="Glucan_biosyn_MdoG_C"/>
</dbReference>
<evidence type="ECO:0000256" key="2">
    <source>
        <dbReference type="ARBA" id="ARBA00005001"/>
    </source>
</evidence>
<evidence type="ECO:0000259" key="7">
    <source>
        <dbReference type="Pfam" id="PF04349"/>
    </source>
</evidence>
<dbReference type="InterPro" id="IPR006311">
    <property type="entry name" value="TAT_signal"/>
</dbReference>
<gene>
    <name evidence="8" type="primary">mdoD</name>
    <name evidence="8" type="ordered locus">HEAR1506</name>
</gene>
<dbReference type="GO" id="GO:0030288">
    <property type="term" value="C:outer membrane-bounded periplasmic space"/>
    <property type="evidence" value="ECO:0007669"/>
    <property type="project" value="TreeGrafter"/>
</dbReference>
<dbReference type="SUPFAM" id="SSF74650">
    <property type="entry name" value="Galactose mutarotase-like"/>
    <property type="match status" value="1"/>
</dbReference>
<dbReference type="UniPathway" id="UPA00637"/>
<name>A4G588_HERAR</name>
<evidence type="ECO:0000256" key="1">
    <source>
        <dbReference type="ARBA" id="ARBA00004418"/>
    </source>
</evidence>
<dbReference type="InterPro" id="IPR011013">
    <property type="entry name" value="Gal_mutarotase_sf_dom"/>
</dbReference>
<dbReference type="Gene3D" id="2.70.98.10">
    <property type="match status" value="1"/>
</dbReference>
<protein>
    <submittedName>
        <fullName evidence="8">Glucans biosynthesis protein D</fullName>
    </submittedName>
</protein>
<dbReference type="STRING" id="204773.HEAR1506"/>
<feature type="signal peptide" evidence="6">
    <location>
        <begin position="1"/>
        <end position="25"/>
    </location>
</feature>
<dbReference type="KEGG" id="har:HEAR1506"/>
<evidence type="ECO:0000256" key="6">
    <source>
        <dbReference type="SAM" id="SignalP"/>
    </source>
</evidence>
<dbReference type="OrthoDB" id="335750at2"/>
<dbReference type="Proteomes" id="UP000006697">
    <property type="component" value="Chromosome"/>
</dbReference>
<evidence type="ECO:0000313" key="8">
    <source>
        <dbReference type="EMBL" id="CAL61675.1"/>
    </source>
</evidence>
<dbReference type="EMBL" id="CU207211">
    <property type="protein sequence ID" value="CAL61675.1"/>
    <property type="molecule type" value="Genomic_DNA"/>
</dbReference>
<organism evidence="8 9">
    <name type="scientific">Herminiimonas arsenicoxydans</name>
    <dbReference type="NCBI Taxonomy" id="204773"/>
    <lineage>
        <taxon>Bacteria</taxon>
        <taxon>Pseudomonadati</taxon>
        <taxon>Pseudomonadota</taxon>
        <taxon>Betaproteobacteria</taxon>
        <taxon>Burkholderiales</taxon>
        <taxon>Oxalobacteraceae</taxon>
        <taxon>Herminiimonas</taxon>
    </lineage>
</organism>
<evidence type="ECO:0000256" key="3">
    <source>
        <dbReference type="ARBA" id="ARBA00009284"/>
    </source>
</evidence>
<evidence type="ECO:0000313" key="9">
    <source>
        <dbReference type="Proteomes" id="UP000006697"/>
    </source>
</evidence>
<feature type="domain" description="Glucan biosynthesis periplasmic MdoG C-terminal" evidence="7">
    <location>
        <begin position="42"/>
        <end position="519"/>
    </location>
</feature>
<dbReference type="GO" id="GO:0003824">
    <property type="term" value="F:catalytic activity"/>
    <property type="evidence" value="ECO:0007669"/>
    <property type="project" value="InterPro"/>
</dbReference>
<proteinExistence type="inferred from homology"/>
<comment type="similarity">
    <text evidence="3">Belongs to the OpgD/OpgG family.</text>
</comment>
<dbReference type="FunFam" id="2.70.98.10:FF:000001">
    <property type="entry name" value="Glucans biosynthesis protein G"/>
    <property type="match status" value="1"/>
</dbReference>
<reference evidence="8 9" key="1">
    <citation type="journal article" date="2007" name="PLoS Genet.">
        <title>A tale of two oxidation states: bacterial colonization of arsenic-rich environments.</title>
        <authorList>
            <person name="Muller D."/>
            <person name="Medigue C."/>
            <person name="Koechler S."/>
            <person name="Barbe V."/>
            <person name="Barakat M."/>
            <person name="Talla E."/>
            <person name="Bonnefoy V."/>
            <person name="Krin E."/>
            <person name="Arsene-Ploetze F."/>
            <person name="Carapito C."/>
            <person name="Chandler M."/>
            <person name="Cournoyer B."/>
            <person name="Cruveiller S."/>
            <person name="Dossat C."/>
            <person name="Duval S."/>
            <person name="Heymann M."/>
            <person name="Leize E."/>
            <person name="Lieutaud A."/>
            <person name="Lievremont D."/>
            <person name="Makita Y."/>
            <person name="Mangenot S."/>
            <person name="Nitschke W."/>
            <person name="Ortet P."/>
            <person name="Perdrial N."/>
            <person name="Schoepp B."/>
            <person name="Siguier N."/>
            <person name="Simeonova D.D."/>
            <person name="Rouy Z."/>
            <person name="Segurens B."/>
            <person name="Turlin E."/>
            <person name="Vallenet D."/>
            <person name="Van Dorsselaer A."/>
            <person name="Weiss S."/>
            <person name="Weissenbach J."/>
            <person name="Lett M.C."/>
            <person name="Danchin A."/>
            <person name="Bertin P.N."/>
        </authorList>
    </citation>
    <scope>NUCLEOTIDE SEQUENCE [LARGE SCALE GENOMIC DNA]</scope>
    <source>
        <strain evidence="9">ULPAs1</strain>
    </source>
</reference>
<accession>A4G588</accession>
<keyword evidence="9" id="KW-1185">Reference proteome</keyword>
<dbReference type="HOGENOM" id="CLU_023403_2_0_4"/>